<dbReference type="Proteomes" id="UP001060085">
    <property type="component" value="Linkage Group LG04"/>
</dbReference>
<accession>A0ACC0BB38</accession>
<keyword evidence="2" id="KW-1185">Reference proteome</keyword>
<proteinExistence type="predicted"/>
<evidence type="ECO:0000313" key="2">
    <source>
        <dbReference type="Proteomes" id="UP001060085"/>
    </source>
</evidence>
<dbReference type="EMBL" id="CM044704">
    <property type="protein sequence ID" value="KAI5669823.1"/>
    <property type="molecule type" value="Genomic_DNA"/>
</dbReference>
<name>A0ACC0BB38_CATRO</name>
<protein>
    <submittedName>
        <fullName evidence="1">Uncharacterized protein</fullName>
    </submittedName>
</protein>
<sequence length="712" mass="80313">MLGSKSTRSSYADFGQKKQSSVISRTISASRFCRGDSLVSQIDSKALKPIDRNSIDKKKPSKFVNLTESEVNRVLTMQEHMGQIEEELKWAKERLVVVENERNRALDEVKESKRAASFDSKMKVSSEAFSPKKNGELLAEIKTLKELLSNAQKELITKDKNIETLRIQVDEAKQFEIKLAERDVSFNKQKEELNNAKASEAHSTNLQSAYKRKIQDLEDEIHKSKVLEAKMLDSLASLTKQLEESKIELAESKLEIASLNVKFVSSGKSSEESGNGLKGPLAKLSNVVTAVGENESLKSELGLAKENLSRTQEDEKIAATKAKSLADEVGILKNELRLALEAEEKSNKAMDDLALALKEVATEAKHAKEKVYATQLELEHVKGEAEQLKQMIRTTEERHEKLLEEARKEAELHRNTADRLRVEAEESLLAWSGKETCFVSCIKRAEEEKTIAQLENARLAESLKAAERMTISAREESYKLRDILKQALSEANAAKAAAGIARDENSQLKDCLAEKDESLHFLTQENERLRLSEVAAYENLKEFKRLLSTTTTTSTELKPQDKEQQEGILKSPNLMVEENDEENKAKKNFSFNLDELKLLSENEDSDESNSHHEDPEKAEALKGSIFDTAADSPRSEPHTPKPPAGHHRRESSSFFTVDGETITSEELEHLETGHFDDSDSDRNHRRRKALFRRVGDLLMRKSFHRKEPSVDQ</sequence>
<organism evidence="1 2">
    <name type="scientific">Catharanthus roseus</name>
    <name type="common">Madagascar periwinkle</name>
    <name type="synonym">Vinca rosea</name>
    <dbReference type="NCBI Taxonomy" id="4058"/>
    <lineage>
        <taxon>Eukaryota</taxon>
        <taxon>Viridiplantae</taxon>
        <taxon>Streptophyta</taxon>
        <taxon>Embryophyta</taxon>
        <taxon>Tracheophyta</taxon>
        <taxon>Spermatophyta</taxon>
        <taxon>Magnoliopsida</taxon>
        <taxon>eudicotyledons</taxon>
        <taxon>Gunneridae</taxon>
        <taxon>Pentapetalae</taxon>
        <taxon>asterids</taxon>
        <taxon>lamiids</taxon>
        <taxon>Gentianales</taxon>
        <taxon>Apocynaceae</taxon>
        <taxon>Rauvolfioideae</taxon>
        <taxon>Vinceae</taxon>
        <taxon>Catharanthinae</taxon>
        <taxon>Catharanthus</taxon>
    </lineage>
</organism>
<comment type="caution">
    <text evidence="1">The sequence shown here is derived from an EMBL/GenBank/DDBJ whole genome shotgun (WGS) entry which is preliminary data.</text>
</comment>
<reference evidence="2" key="1">
    <citation type="journal article" date="2023" name="Nat. Plants">
        <title>Single-cell RNA sequencing provides a high-resolution roadmap for understanding the multicellular compartmentation of specialized metabolism.</title>
        <authorList>
            <person name="Sun S."/>
            <person name="Shen X."/>
            <person name="Li Y."/>
            <person name="Li Y."/>
            <person name="Wang S."/>
            <person name="Li R."/>
            <person name="Zhang H."/>
            <person name="Shen G."/>
            <person name="Guo B."/>
            <person name="Wei J."/>
            <person name="Xu J."/>
            <person name="St-Pierre B."/>
            <person name="Chen S."/>
            <person name="Sun C."/>
        </authorList>
    </citation>
    <scope>NUCLEOTIDE SEQUENCE [LARGE SCALE GENOMIC DNA]</scope>
</reference>
<gene>
    <name evidence="1" type="ORF">M9H77_19676</name>
</gene>
<evidence type="ECO:0000313" key="1">
    <source>
        <dbReference type="EMBL" id="KAI5669823.1"/>
    </source>
</evidence>